<dbReference type="EMBL" id="CAXLJL010000612">
    <property type="protein sequence ID" value="CAL5139582.1"/>
    <property type="molecule type" value="Genomic_DNA"/>
</dbReference>
<dbReference type="Proteomes" id="UP001497525">
    <property type="component" value="Unassembled WGS sequence"/>
</dbReference>
<protein>
    <recommendedName>
        <fullName evidence="11">Transmembrane protein 161B</fullName>
    </recommendedName>
</protein>
<dbReference type="AlphaFoldDB" id="A0AAV2TW47"/>
<dbReference type="PANTHER" id="PTHR13624:SF6">
    <property type="entry name" value="EMEI"/>
    <property type="match status" value="1"/>
</dbReference>
<keyword evidence="3 8" id="KW-0812">Transmembrane</keyword>
<feature type="region of interest" description="Disordered" evidence="7">
    <location>
        <begin position="197"/>
        <end position="216"/>
    </location>
</feature>
<feature type="transmembrane region" description="Helical" evidence="8">
    <location>
        <begin position="535"/>
        <end position="553"/>
    </location>
</feature>
<feature type="transmembrane region" description="Helical" evidence="8">
    <location>
        <begin position="275"/>
        <end position="296"/>
    </location>
</feature>
<feature type="transmembrane region" description="Helical" evidence="8">
    <location>
        <begin position="317"/>
        <end position="338"/>
    </location>
</feature>
<evidence type="ECO:0000256" key="2">
    <source>
        <dbReference type="ARBA" id="ARBA00009706"/>
    </source>
</evidence>
<dbReference type="Pfam" id="PF10268">
    <property type="entry name" value="Tmemb_161AB"/>
    <property type="match status" value="3"/>
</dbReference>
<evidence type="ECO:0000256" key="3">
    <source>
        <dbReference type="ARBA" id="ARBA00022692"/>
    </source>
</evidence>
<comment type="subcellular location">
    <subcellularLocation>
        <location evidence="1">Membrane</location>
        <topology evidence="1">Multi-pass membrane protein</topology>
    </subcellularLocation>
</comment>
<comment type="similarity">
    <text evidence="2">Belongs to the TMEM161 family.</text>
</comment>
<proteinExistence type="inferred from homology"/>
<feature type="compositionally biased region" description="Low complexity" evidence="7">
    <location>
        <begin position="203"/>
        <end position="216"/>
    </location>
</feature>
<sequence length="560" mass="61369">MAVLGFQLATTLIAASILSKIVSFYSFTRFLYNGLFRLVVPSDQQLLEALGNHKTKSKGKKRRADSSAGGAGFGNGDTSNVFYFPRSMSIQLKSSKVSATDATVLPLYSNLQWLLDFTVCTLGVYFVSEIAQGCFGSWFDGNPRNITSAGQPLSQVISLNTRINLSLVWLSLTVWFAVRTLISMTGIYFRSSAANDSQKSESRPTGSSSSSTGTNTSSSADCMLVVAAGFCFLVAAVFFLSLDDRYFDFGLRLAYGNLTVQNTDFTTAPIISRGAFQSILALISAFIGALFVYPGLKFGKVYLDSVNKHRNSAGKRILLHLSFFSPLIPLLLWIPPLTDHISRSLTVLMHSTFVAKNPIWLVGTTTALELFTVHLATIHLLSCVLVVLLRIGTVRWNLQTYLSAAQDKLDRFSKEPGRTSNREVQRLVASVFYCLNLVALQLVAPTILLLALVCLLKSVAGIAWLPTHCVKHDSVSVSTDPLNAYNYSVPSILDSSSSQYSWSATIIQARFAFTQITSNLGARGSVVARGVLRFLVWWCLFALQAVNLLGFAYHRFTADE</sequence>
<evidence type="ECO:0000313" key="10">
    <source>
        <dbReference type="Proteomes" id="UP001497525"/>
    </source>
</evidence>
<comment type="caution">
    <text evidence="9">The sequence shown here is derived from an EMBL/GenBank/DDBJ whole genome shotgun (WGS) entry which is preliminary data.</text>
</comment>
<feature type="region of interest" description="Disordered" evidence="7">
    <location>
        <begin position="53"/>
        <end position="72"/>
    </location>
</feature>
<dbReference type="InterPro" id="IPR019395">
    <property type="entry name" value="Transmembrane_161A/B"/>
</dbReference>
<dbReference type="PANTHER" id="PTHR13624">
    <property type="entry name" value="RE42071P"/>
    <property type="match status" value="1"/>
</dbReference>
<evidence type="ECO:0000256" key="8">
    <source>
        <dbReference type="SAM" id="Phobius"/>
    </source>
</evidence>
<keyword evidence="6" id="KW-0325">Glycoprotein</keyword>
<name>A0AAV2TW47_CALDB</name>
<evidence type="ECO:0000256" key="4">
    <source>
        <dbReference type="ARBA" id="ARBA00022989"/>
    </source>
</evidence>
<organism evidence="9 10">
    <name type="scientific">Calicophoron daubneyi</name>
    <name type="common">Rumen fluke</name>
    <name type="synonym">Paramphistomum daubneyi</name>
    <dbReference type="NCBI Taxonomy" id="300641"/>
    <lineage>
        <taxon>Eukaryota</taxon>
        <taxon>Metazoa</taxon>
        <taxon>Spiralia</taxon>
        <taxon>Lophotrochozoa</taxon>
        <taxon>Platyhelminthes</taxon>
        <taxon>Trematoda</taxon>
        <taxon>Digenea</taxon>
        <taxon>Plagiorchiida</taxon>
        <taxon>Pronocephalata</taxon>
        <taxon>Paramphistomoidea</taxon>
        <taxon>Paramphistomidae</taxon>
        <taxon>Calicophoron</taxon>
    </lineage>
</organism>
<reference evidence="9" key="1">
    <citation type="submission" date="2024-06" db="EMBL/GenBank/DDBJ databases">
        <authorList>
            <person name="Liu X."/>
            <person name="Lenzi L."/>
            <person name="Haldenby T S."/>
            <person name="Uol C."/>
        </authorList>
    </citation>
    <scope>NUCLEOTIDE SEQUENCE</scope>
</reference>
<dbReference type="GO" id="GO:0016020">
    <property type="term" value="C:membrane"/>
    <property type="evidence" value="ECO:0007669"/>
    <property type="project" value="UniProtKB-SubCell"/>
</dbReference>
<evidence type="ECO:0000256" key="5">
    <source>
        <dbReference type="ARBA" id="ARBA00023136"/>
    </source>
</evidence>
<keyword evidence="5 8" id="KW-0472">Membrane</keyword>
<feature type="transmembrane region" description="Helical" evidence="8">
    <location>
        <begin position="358"/>
        <end position="389"/>
    </location>
</feature>
<evidence type="ECO:0000256" key="1">
    <source>
        <dbReference type="ARBA" id="ARBA00004141"/>
    </source>
</evidence>
<evidence type="ECO:0000256" key="6">
    <source>
        <dbReference type="ARBA" id="ARBA00023180"/>
    </source>
</evidence>
<feature type="transmembrane region" description="Helical" evidence="8">
    <location>
        <begin position="427"/>
        <end position="453"/>
    </location>
</feature>
<accession>A0AAV2TW47</accession>
<evidence type="ECO:0000313" key="9">
    <source>
        <dbReference type="EMBL" id="CAL5139582.1"/>
    </source>
</evidence>
<keyword evidence="4 8" id="KW-1133">Transmembrane helix</keyword>
<feature type="transmembrane region" description="Helical" evidence="8">
    <location>
        <begin position="222"/>
        <end position="242"/>
    </location>
</feature>
<evidence type="ECO:0000256" key="7">
    <source>
        <dbReference type="SAM" id="MobiDB-lite"/>
    </source>
</evidence>
<feature type="compositionally biased region" description="Basic residues" evidence="7">
    <location>
        <begin position="53"/>
        <end position="63"/>
    </location>
</feature>
<gene>
    <name evidence="9" type="ORF">CDAUBV1_LOCUS14702</name>
</gene>
<evidence type="ECO:0008006" key="11">
    <source>
        <dbReference type="Google" id="ProtNLM"/>
    </source>
</evidence>